<sequence length="204" mass="23791">MCRYVESIKNLESLGMAFLHRLYMRQIRLRINRWNATGNHKDSSSDCEETPLPPTKTSKYLAQCCHSYCISKSLQLPSYEVKFFELTLDNFGMLQCTEWEPNGSFNKLSGTTSASGQGVNYSQERFLILHCHLTHVKLSCIVHPSLTFWRHVTLFCALDERFWPLCLMSSLLMEFFYSTYLLQLLQAPHDDAELIIRERFLSQD</sequence>
<dbReference type="EMBL" id="CM007891">
    <property type="protein sequence ID" value="OTG35240.1"/>
    <property type="molecule type" value="Genomic_DNA"/>
</dbReference>
<keyword evidence="2" id="KW-1185">Reference proteome</keyword>
<name>A0A251VI49_HELAN</name>
<reference evidence="2" key="1">
    <citation type="journal article" date="2017" name="Nature">
        <title>The sunflower genome provides insights into oil metabolism, flowering and Asterid evolution.</title>
        <authorList>
            <person name="Badouin H."/>
            <person name="Gouzy J."/>
            <person name="Grassa C.J."/>
            <person name="Murat F."/>
            <person name="Staton S.E."/>
            <person name="Cottret L."/>
            <person name="Lelandais-Briere C."/>
            <person name="Owens G.L."/>
            <person name="Carrere S."/>
            <person name="Mayjonade B."/>
            <person name="Legrand L."/>
            <person name="Gill N."/>
            <person name="Kane N.C."/>
            <person name="Bowers J.E."/>
            <person name="Hubner S."/>
            <person name="Bellec A."/>
            <person name="Berard A."/>
            <person name="Berges H."/>
            <person name="Blanchet N."/>
            <person name="Boniface M.C."/>
            <person name="Brunel D."/>
            <person name="Catrice O."/>
            <person name="Chaidir N."/>
            <person name="Claudel C."/>
            <person name="Donnadieu C."/>
            <person name="Faraut T."/>
            <person name="Fievet G."/>
            <person name="Helmstetter N."/>
            <person name="King M."/>
            <person name="Knapp S.J."/>
            <person name="Lai Z."/>
            <person name="Le Paslier M.C."/>
            <person name="Lippi Y."/>
            <person name="Lorenzon L."/>
            <person name="Mandel J.R."/>
            <person name="Marage G."/>
            <person name="Marchand G."/>
            <person name="Marquand E."/>
            <person name="Bret-Mestries E."/>
            <person name="Morien E."/>
            <person name="Nambeesan S."/>
            <person name="Nguyen T."/>
            <person name="Pegot-Espagnet P."/>
            <person name="Pouilly N."/>
            <person name="Raftis F."/>
            <person name="Sallet E."/>
            <person name="Schiex T."/>
            <person name="Thomas J."/>
            <person name="Vandecasteele C."/>
            <person name="Vares D."/>
            <person name="Vear F."/>
            <person name="Vautrin S."/>
            <person name="Crespi M."/>
            <person name="Mangin B."/>
            <person name="Burke J.M."/>
            <person name="Salse J."/>
            <person name="Munos S."/>
            <person name="Vincourt P."/>
            <person name="Rieseberg L.H."/>
            <person name="Langlade N.B."/>
        </authorList>
    </citation>
    <scope>NUCLEOTIDE SEQUENCE [LARGE SCALE GENOMIC DNA]</scope>
    <source>
        <strain evidence="2">cv. SF193</strain>
    </source>
</reference>
<dbReference type="Proteomes" id="UP000215914">
    <property type="component" value="Chromosome 2"/>
</dbReference>
<dbReference type="InterPro" id="IPR022709">
    <property type="entry name" value="SCAI"/>
</dbReference>
<dbReference type="AlphaFoldDB" id="A0A251VI49"/>
<dbReference type="Pfam" id="PF12070">
    <property type="entry name" value="SCAI"/>
    <property type="match status" value="1"/>
</dbReference>
<accession>A0A251VI49</accession>
<proteinExistence type="predicted"/>
<evidence type="ECO:0000313" key="2">
    <source>
        <dbReference type="Proteomes" id="UP000215914"/>
    </source>
</evidence>
<evidence type="ECO:0000313" key="1">
    <source>
        <dbReference type="EMBL" id="OTG35240.1"/>
    </source>
</evidence>
<organism evidence="1 2">
    <name type="scientific">Helianthus annuus</name>
    <name type="common">Common sunflower</name>
    <dbReference type="NCBI Taxonomy" id="4232"/>
    <lineage>
        <taxon>Eukaryota</taxon>
        <taxon>Viridiplantae</taxon>
        <taxon>Streptophyta</taxon>
        <taxon>Embryophyta</taxon>
        <taxon>Tracheophyta</taxon>
        <taxon>Spermatophyta</taxon>
        <taxon>Magnoliopsida</taxon>
        <taxon>eudicotyledons</taxon>
        <taxon>Gunneridae</taxon>
        <taxon>Pentapetalae</taxon>
        <taxon>asterids</taxon>
        <taxon>campanulids</taxon>
        <taxon>Asterales</taxon>
        <taxon>Asteraceae</taxon>
        <taxon>Asteroideae</taxon>
        <taxon>Heliantheae alliance</taxon>
        <taxon>Heliantheae</taxon>
        <taxon>Helianthus</taxon>
    </lineage>
</organism>
<dbReference type="InParanoid" id="A0A251VI49"/>
<dbReference type="GO" id="GO:0006351">
    <property type="term" value="P:DNA-templated transcription"/>
    <property type="evidence" value="ECO:0007669"/>
    <property type="project" value="InterPro"/>
</dbReference>
<protein>
    <submittedName>
        <fullName evidence="1">Uncharacterized protein</fullName>
    </submittedName>
</protein>
<gene>
    <name evidence="1" type="ORF">HannXRQ_Chr02g0054631</name>
</gene>
<dbReference type="GO" id="GO:0003714">
    <property type="term" value="F:transcription corepressor activity"/>
    <property type="evidence" value="ECO:0007669"/>
    <property type="project" value="InterPro"/>
</dbReference>